<gene>
    <name evidence="14" type="ORF">FH972_002943</name>
</gene>
<dbReference type="EC" id="3.1.1.11" evidence="4 12"/>
<dbReference type="PROSITE" id="PS00503">
    <property type="entry name" value="PECTINESTERASE_2"/>
    <property type="match status" value="1"/>
</dbReference>
<dbReference type="AlphaFoldDB" id="A0A5N6QGZ6"/>
<evidence type="ECO:0000256" key="8">
    <source>
        <dbReference type="ARBA" id="ARBA00022801"/>
    </source>
</evidence>
<evidence type="ECO:0000256" key="3">
    <source>
        <dbReference type="ARBA" id="ARBA00008891"/>
    </source>
</evidence>
<comment type="catalytic activity">
    <reaction evidence="10 12">
        <text>[(1-&gt;4)-alpha-D-galacturonosyl methyl ester](n) + n H2O = [(1-&gt;4)-alpha-D-galacturonosyl](n) + n methanol + n H(+)</text>
        <dbReference type="Rhea" id="RHEA:22380"/>
        <dbReference type="Rhea" id="RHEA-COMP:14570"/>
        <dbReference type="Rhea" id="RHEA-COMP:14573"/>
        <dbReference type="ChEBI" id="CHEBI:15377"/>
        <dbReference type="ChEBI" id="CHEBI:15378"/>
        <dbReference type="ChEBI" id="CHEBI:17790"/>
        <dbReference type="ChEBI" id="CHEBI:140522"/>
        <dbReference type="ChEBI" id="CHEBI:140523"/>
        <dbReference type="EC" id="3.1.1.11"/>
    </reaction>
</comment>
<keyword evidence="5" id="KW-0134">Cell wall</keyword>
<evidence type="ECO:0000313" key="14">
    <source>
        <dbReference type="EMBL" id="KAE7998395.1"/>
    </source>
</evidence>
<proteinExistence type="inferred from homology"/>
<dbReference type="Gene3D" id="2.160.20.10">
    <property type="entry name" value="Single-stranded right-handed beta-helix, Pectin lyase-like"/>
    <property type="match status" value="1"/>
</dbReference>
<evidence type="ECO:0000259" key="13">
    <source>
        <dbReference type="Pfam" id="PF01095"/>
    </source>
</evidence>
<protein>
    <recommendedName>
        <fullName evidence="4 12">Pectinesterase</fullName>
        <ecNumber evidence="4 12">3.1.1.11</ecNumber>
    </recommendedName>
</protein>
<evidence type="ECO:0000256" key="7">
    <source>
        <dbReference type="ARBA" id="ARBA00022729"/>
    </source>
</evidence>
<dbReference type="Pfam" id="PF01095">
    <property type="entry name" value="Pectinesterase"/>
    <property type="match status" value="1"/>
</dbReference>
<dbReference type="GO" id="GO:0030599">
    <property type="term" value="F:pectinesterase activity"/>
    <property type="evidence" value="ECO:0007669"/>
    <property type="project" value="UniProtKB-UniRule"/>
</dbReference>
<feature type="signal peptide" evidence="12">
    <location>
        <begin position="1"/>
        <end position="29"/>
    </location>
</feature>
<dbReference type="OrthoDB" id="2019149at2759"/>
<comment type="pathway">
    <text evidence="2 12">Glycan metabolism; pectin degradation; 2-dehydro-3-deoxy-D-gluconate from pectin: step 1/5.</text>
</comment>
<dbReference type="Proteomes" id="UP000327013">
    <property type="component" value="Chromosome 1"/>
</dbReference>
<dbReference type="PANTHER" id="PTHR31321">
    <property type="entry name" value="ACYL-COA THIOESTER HYDROLASE YBHC-RELATED"/>
    <property type="match status" value="1"/>
</dbReference>
<keyword evidence="8 12" id="KW-0378">Hydrolase</keyword>
<dbReference type="SUPFAM" id="SSF51126">
    <property type="entry name" value="Pectin lyase-like"/>
    <property type="match status" value="1"/>
</dbReference>
<keyword evidence="6" id="KW-0964">Secreted</keyword>
<evidence type="ECO:0000256" key="4">
    <source>
        <dbReference type="ARBA" id="ARBA00013229"/>
    </source>
</evidence>
<dbReference type="GO" id="GO:0045490">
    <property type="term" value="P:pectin catabolic process"/>
    <property type="evidence" value="ECO:0007669"/>
    <property type="project" value="UniProtKB-UniRule"/>
</dbReference>
<dbReference type="PANTHER" id="PTHR31321:SF126">
    <property type="entry name" value="PECTINESTERASE"/>
    <property type="match status" value="1"/>
</dbReference>
<dbReference type="GO" id="GO:0042545">
    <property type="term" value="P:cell wall modification"/>
    <property type="evidence" value="ECO:0007669"/>
    <property type="project" value="UniProtKB-UniRule"/>
</dbReference>
<dbReference type="InterPro" id="IPR011050">
    <property type="entry name" value="Pectin_lyase_fold/virulence"/>
</dbReference>
<evidence type="ECO:0000256" key="1">
    <source>
        <dbReference type="ARBA" id="ARBA00004191"/>
    </source>
</evidence>
<dbReference type="EMBL" id="CM017321">
    <property type="protein sequence ID" value="KAE7998395.1"/>
    <property type="molecule type" value="Genomic_DNA"/>
</dbReference>
<evidence type="ECO:0000256" key="6">
    <source>
        <dbReference type="ARBA" id="ARBA00022525"/>
    </source>
</evidence>
<sequence>MALKLTHFAATASFLAILLVLRLVPTVVSVPITVPLETSKLNSWIKSNMREFKDVSAAKSIDKALLIAEDKANVRVIRVKKDGTGDFKTITDAVKSVPSGNTKRVIIKIGGGEYREMIKVDRSKPFITFYGEPGNMPRISYDGTAKKYGTWYCATVTVESNYFVAVNIAFVNSAPAPDPRKNDQQAVAMRISGDKAAFHNCKFIGFQDTLCDDKGRHFFRDCYIQGTVDFIFGNGKSVYLNTTINSVAKGLGVITAQARETVDDESGFAFIHCKIMGTGDTYLGRAWRKMPRVVFAYTDMGTLIDKQGWSNIASGQTQKGMYYGEYKCKGPGSTPGGRVKYAKLLSDAEAAPFLSMTFIQGNKWILAPPRL</sequence>
<keyword evidence="9 12" id="KW-0063">Aspartyl esterase</keyword>
<reference evidence="14 15" key="1">
    <citation type="submission" date="2019-06" db="EMBL/GenBank/DDBJ databases">
        <title>A chromosomal-level reference genome of Carpinus fangiana (Coryloideae, Betulaceae).</title>
        <authorList>
            <person name="Yang X."/>
            <person name="Wang Z."/>
            <person name="Zhang L."/>
            <person name="Hao G."/>
            <person name="Liu J."/>
            <person name="Yang Y."/>
        </authorList>
    </citation>
    <scope>NUCLEOTIDE SEQUENCE [LARGE SCALE GENOMIC DNA]</scope>
    <source>
        <strain evidence="14">Cfa_2016G</strain>
        <tissue evidence="14">Leaf</tissue>
    </source>
</reference>
<evidence type="ECO:0000256" key="2">
    <source>
        <dbReference type="ARBA" id="ARBA00005184"/>
    </source>
</evidence>
<keyword evidence="15" id="KW-1185">Reference proteome</keyword>
<name>A0A5N6QGZ6_9ROSI</name>
<feature type="chain" id="PRO_5024500109" description="Pectinesterase" evidence="12">
    <location>
        <begin position="30"/>
        <end position="371"/>
    </location>
</feature>
<evidence type="ECO:0000256" key="10">
    <source>
        <dbReference type="ARBA" id="ARBA00047928"/>
    </source>
</evidence>
<dbReference type="InterPro" id="IPR000070">
    <property type="entry name" value="Pectinesterase_cat"/>
</dbReference>
<comment type="subcellular location">
    <subcellularLocation>
        <location evidence="1">Secreted</location>
        <location evidence="1">Cell wall</location>
    </subcellularLocation>
</comment>
<dbReference type="UniPathway" id="UPA00545">
    <property type="reaction ID" value="UER00823"/>
</dbReference>
<keyword evidence="7 12" id="KW-0732">Signal</keyword>
<evidence type="ECO:0000256" key="5">
    <source>
        <dbReference type="ARBA" id="ARBA00022512"/>
    </source>
</evidence>
<evidence type="ECO:0000256" key="11">
    <source>
        <dbReference type="PROSITE-ProRule" id="PRU10040"/>
    </source>
</evidence>
<dbReference type="InterPro" id="IPR012334">
    <property type="entry name" value="Pectin_lyas_fold"/>
</dbReference>
<evidence type="ECO:0000313" key="15">
    <source>
        <dbReference type="Proteomes" id="UP000327013"/>
    </source>
</evidence>
<dbReference type="InterPro" id="IPR033131">
    <property type="entry name" value="Pectinesterase_Asp_AS"/>
</dbReference>
<evidence type="ECO:0000256" key="9">
    <source>
        <dbReference type="ARBA" id="ARBA00023085"/>
    </source>
</evidence>
<dbReference type="FunFam" id="2.160.20.10:FF:000008">
    <property type="entry name" value="Pectinesterase"/>
    <property type="match status" value="1"/>
</dbReference>
<organism evidence="14 15">
    <name type="scientific">Carpinus fangiana</name>
    <dbReference type="NCBI Taxonomy" id="176857"/>
    <lineage>
        <taxon>Eukaryota</taxon>
        <taxon>Viridiplantae</taxon>
        <taxon>Streptophyta</taxon>
        <taxon>Embryophyta</taxon>
        <taxon>Tracheophyta</taxon>
        <taxon>Spermatophyta</taxon>
        <taxon>Magnoliopsida</taxon>
        <taxon>eudicotyledons</taxon>
        <taxon>Gunneridae</taxon>
        <taxon>Pentapetalae</taxon>
        <taxon>rosids</taxon>
        <taxon>fabids</taxon>
        <taxon>Fagales</taxon>
        <taxon>Betulaceae</taxon>
        <taxon>Carpinus</taxon>
    </lineage>
</organism>
<feature type="domain" description="Pectinesterase catalytic" evidence="13">
    <location>
        <begin position="78"/>
        <end position="362"/>
    </location>
</feature>
<evidence type="ECO:0000256" key="12">
    <source>
        <dbReference type="RuleBase" id="RU000589"/>
    </source>
</evidence>
<accession>A0A5N6QGZ6</accession>
<comment type="similarity">
    <text evidence="3">Belongs to the pectinesterase family.</text>
</comment>
<feature type="active site" evidence="11">
    <location>
        <position position="229"/>
    </location>
</feature>